<dbReference type="OMA" id="LAQDHKH"/>
<gene>
    <name evidence="2" type="primary">LOC107326620</name>
</gene>
<dbReference type="Proteomes" id="UP000695026">
    <property type="component" value="Unplaced"/>
</dbReference>
<evidence type="ECO:0000313" key="2">
    <source>
        <dbReference type="RefSeq" id="XP_015746488.1"/>
    </source>
</evidence>
<dbReference type="OrthoDB" id="8182952at2759"/>
<accession>A0A9F3QV21</accession>
<protein>
    <submittedName>
        <fullName evidence="2">Unconventional myosin-XVB-like</fullName>
    </submittedName>
</protein>
<dbReference type="GeneID" id="107326620"/>
<dbReference type="KEGG" id="pbi:107326620"/>
<dbReference type="PANTHER" id="PTHR22692:SF16">
    <property type="entry name" value="MYOSIN XVB"/>
    <property type="match status" value="1"/>
</dbReference>
<reference evidence="2" key="1">
    <citation type="submission" date="2025-08" db="UniProtKB">
        <authorList>
            <consortium name="RefSeq"/>
        </authorList>
    </citation>
    <scope>IDENTIFICATION</scope>
    <source>
        <tissue evidence="2">Liver</tissue>
    </source>
</reference>
<dbReference type="RefSeq" id="XP_015746488.1">
    <property type="nucleotide sequence ID" value="XM_015891002.2"/>
</dbReference>
<organism evidence="1 2">
    <name type="scientific">Python bivittatus</name>
    <name type="common">Burmese python</name>
    <name type="synonym">Python molurus bivittatus</name>
    <dbReference type="NCBI Taxonomy" id="176946"/>
    <lineage>
        <taxon>Eukaryota</taxon>
        <taxon>Metazoa</taxon>
        <taxon>Chordata</taxon>
        <taxon>Craniata</taxon>
        <taxon>Vertebrata</taxon>
        <taxon>Euteleostomi</taxon>
        <taxon>Lepidosauria</taxon>
        <taxon>Squamata</taxon>
        <taxon>Bifurcata</taxon>
        <taxon>Unidentata</taxon>
        <taxon>Episquamata</taxon>
        <taxon>Toxicofera</taxon>
        <taxon>Serpentes</taxon>
        <taxon>Henophidia</taxon>
        <taxon>Pythonidae</taxon>
        <taxon>Python</taxon>
    </lineage>
</organism>
<sequence length="101" mass="11520">MDVRRLEIPAELAAVLRLAQDHKHAQSNQVTEVSLPEVKAKATFSLPPDISNFPFSTFVRTHFQDVSFPALGQPLQEPLTQLRPEHRQNALQLNKLVRRNE</sequence>
<name>A0A9F3QV21_PYTBI</name>
<keyword evidence="1" id="KW-1185">Reference proteome</keyword>
<dbReference type="AlphaFoldDB" id="A0A9F3QV21"/>
<proteinExistence type="predicted"/>
<evidence type="ECO:0000313" key="1">
    <source>
        <dbReference type="Proteomes" id="UP000695026"/>
    </source>
</evidence>
<dbReference type="InterPro" id="IPR051567">
    <property type="entry name" value="Unconventional_Myosin_ATPase"/>
</dbReference>
<dbReference type="PANTHER" id="PTHR22692">
    <property type="entry name" value="MYOSIN VII, XV"/>
    <property type="match status" value="1"/>
</dbReference>